<dbReference type="EMBL" id="JANHAX010000001">
    <property type="protein sequence ID" value="MDQ2088646.1"/>
    <property type="molecule type" value="Genomic_DNA"/>
</dbReference>
<reference evidence="1" key="1">
    <citation type="submission" date="2022-07" db="EMBL/GenBank/DDBJ databases">
        <authorList>
            <person name="Otstavnykh N."/>
            <person name="Isaeva M."/>
            <person name="Bystritskaya E."/>
        </authorList>
    </citation>
    <scope>NUCLEOTIDE SEQUENCE</scope>
    <source>
        <strain evidence="1">KCTC 52189</strain>
    </source>
</reference>
<accession>A0AAE3W946</accession>
<dbReference type="AlphaFoldDB" id="A0AAE3W946"/>
<organism evidence="1 2">
    <name type="scientific">Marimonas arenosa</name>
    <dbReference type="NCBI Taxonomy" id="1795305"/>
    <lineage>
        <taxon>Bacteria</taxon>
        <taxon>Pseudomonadati</taxon>
        <taxon>Pseudomonadota</taxon>
        <taxon>Alphaproteobacteria</taxon>
        <taxon>Rhodobacterales</taxon>
        <taxon>Paracoccaceae</taxon>
        <taxon>Marimonas</taxon>
    </lineage>
</organism>
<sequence length="336" mass="37883">MLASLRIIAGFFFWLSIPAGSLHAADFRKECLASYCDVLLYGAIQEGDAKKFRDFVSGIVRHDQLVNKLLLMSPGGLVDEAISIGRIVRKGLIETWAPHPVLYFPFDVSGLTDAQIRARCVVDECYWVMYFEAHRFGGPYTNSAEASASKFSNYSEVKGAFVDENTICASACALIALAGVDRRGMIGLHHISIRSNDLDYFDLERRLTGGTSILEEYLREMRIPQAVIDRVFSTGSGSIDGLWLGRDLPGKDSIFLEFLNSKCTPFTDEEYSRLTDLEFLRDFGFFLDDNGNLVSRKFTRTDNEQLASLETRKDEWHSCTFDVKTEARKKAQARLR</sequence>
<dbReference type="Proteomes" id="UP001226762">
    <property type="component" value="Unassembled WGS sequence"/>
</dbReference>
<comment type="caution">
    <text evidence="1">The sequence shown here is derived from an EMBL/GenBank/DDBJ whole genome shotgun (WGS) entry which is preliminary data.</text>
</comment>
<evidence type="ECO:0000313" key="1">
    <source>
        <dbReference type="EMBL" id="MDQ2088646.1"/>
    </source>
</evidence>
<name>A0AAE3W946_9RHOB</name>
<dbReference type="RefSeq" id="WP_306733911.1">
    <property type="nucleotide sequence ID" value="NZ_JANHAX010000001.1"/>
</dbReference>
<gene>
    <name evidence="1" type="ORF">NO357_01855</name>
</gene>
<protein>
    <submittedName>
        <fullName evidence="1">Uncharacterized protein</fullName>
    </submittedName>
</protein>
<reference evidence="1" key="2">
    <citation type="submission" date="2023-02" db="EMBL/GenBank/DDBJ databases">
        <title>'Rhodoalgimonas zhirmunskyi' gen. nov., isolated from a red alga.</title>
        <authorList>
            <person name="Nedashkovskaya O.I."/>
            <person name="Otstavnykh N.Y."/>
            <person name="Bystritskaya E.P."/>
            <person name="Balabanova L.A."/>
            <person name="Isaeva M.P."/>
        </authorList>
    </citation>
    <scope>NUCLEOTIDE SEQUENCE</scope>
    <source>
        <strain evidence="1">KCTC 52189</strain>
    </source>
</reference>
<evidence type="ECO:0000313" key="2">
    <source>
        <dbReference type="Proteomes" id="UP001226762"/>
    </source>
</evidence>
<keyword evidence="2" id="KW-1185">Reference proteome</keyword>
<proteinExistence type="predicted"/>